<keyword evidence="5 6" id="KW-0472">Membrane</keyword>
<dbReference type="GO" id="GO:0005886">
    <property type="term" value="C:plasma membrane"/>
    <property type="evidence" value="ECO:0007669"/>
    <property type="project" value="TreeGrafter"/>
</dbReference>
<organism evidence="7 8">
    <name type="scientific">Desulfovibrio piger</name>
    <dbReference type="NCBI Taxonomy" id="901"/>
    <lineage>
        <taxon>Bacteria</taxon>
        <taxon>Pseudomonadati</taxon>
        <taxon>Thermodesulfobacteriota</taxon>
        <taxon>Desulfovibrionia</taxon>
        <taxon>Desulfovibrionales</taxon>
        <taxon>Desulfovibrionaceae</taxon>
        <taxon>Desulfovibrio</taxon>
    </lineage>
</organism>
<dbReference type="AlphaFoldDB" id="A0A1K1LC28"/>
<evidence type="ECO:0000256" key="4">
    <source>
        <dbReference type="ARBA" id="ARBA00022989"/>
    </source>
</evidence>
<evidence type="ECO:0000256" key="5">
    <source>
        <dbReference type="ARBA" id="ARBA00023136"/>
    </source>
</evidence>
<feature type="transmembrane region" description="Helical" evidence="6">
    <location>
        <begin position="274"/>
        <end position="291"/>
    </location>
</feature>
<feature type="transmembrane region" description="Helical" evidence="6">
    <location>
        <begin position="97"/>
        <end position="123"/>
    </location>
</feature>
<feature type="transmembrane region" description="Helical" evidence="6">
    <location>
        <begin position="175"/>
        <end position="194"/>
    </location>
</feature>
<dbReference type="PANTHER" id="PTHR42893:SF46">
    <property type="entry name" value="PROTEIN DETOXIFICATION 44, CHLOROPLASTIC"/>
    <property type="match status" value="1"/>
</dbReference>
<dbReference type="GO" id="GO:0042910">
    <property type="term" value="F:xenobiotic transmembrane transporter activity"/>
    <property type="evidence" value="ECO:0007669"/>
    <property type="project" value="InterPro"/>
</dbReference>
<feature type="transmembrane region" description="Helical" evidence="6">
    <location>
        <begin position="20"/>
        <end position="40"/>
    </location>
</feature>
<feature type="transmembrane region" description="Helical" evidence="6">
    <location>
        <begin position="390"/>
        <end position="412"/>
    </location>
</feature>
<name>A0A1K1LC28_9BACT</name>
<evidence type="ECO:0000256" key="1">
    <source>
        <dbReference type="ARBA" id="ARBA00004141"/>
    </source>
</evidence>
<feature type="transmembrane region" description="Helical" evidence="6">
    <location>
        <begin position="326"/>
        <end position="348"/>
    </location>
</feature>
<dbReference type="CDD" id="cd13136">
    <property type="entry name" value="MATE_DinF_like"/>
    <property type="match status" value="1"/>
</dbReference>
<reference evidence="8" key="1">
    <citation type="submission" date="2016-10" db="EMBL/GenBank/DDBJ databases">
        <authorList>
            <person name="Wegmann U."/>
        </authorList>
    </citation>
    <scope>NUCLEOTIDE SEQUENCE [LARGE SCALE GENOMIC DNA]</scope>
</reference>
<keyword evidence="8" id="KW-1185">Reference proteome</keyword>
<evidence type="ECO:0000313" key="8">
    <source>
        <dbReference type="Proteomes" id="UP000186323"/>
    </source>
</evidence>
<evidence type="ECO:0000256" key="3">
    <source>
        <dbReference type="ARBA" id="ARBA00022692"/>
    </source>
</evidence>
<feature type="transmembrane region" description="Helical" evidence="6">
    <location>
        <begin position="143"/>
        <end position="163"/>
    </location>
</feature>
<feature type="transmembrane region" description="Helical" evidence="6">
    <location>
        <begin position="52"/>
        <end position="76"/>
    </location>
</feature>
<evidence type="ECO:0000313" key="7">
    <source>
        <dbReference type="EMBL" id="SFV72261.1"/>
    </source>
</evidence>
<feature type="transmembrane region" description="Helical" evidence="6">
    <location>
        <begin position="248"/>
        <end position="268"/>
    </location>
</feature>
<dbReference type="NCBIfam" id="TIGR00797">
    <property type="entry name" value="matE"/>
    <property type="match status" value="1"/>
</dbReference>
<dbReference type="KEGG" id="dpg:DESPIGER_0371"/>
<evidence type="ECO:0000256" key="2">
    <source>
        <dbReference type="ARBA" id="ARBA00010199"/>
    </source>
</evidence>
<dbReference type="InterPro" id="IPR002528">
    <property type="entry name" value="MATE_fam"/>
</dbReference>
<sequence length="453" mass="48559">MPFAPAQTAATVPGPSRKEYAAMLLPFILSTVTQPLIGAVDTAVMGRLSDPAYIAGVAVGAVIFNTLYWLLGFLRVGSTGFSAQALATGDTEAAWKAFLLPGIMALLLGTGILLCRDAILAGAMLLLRLDPAAGEVAGTYYDILIWTAPLTLLNYAILGWLMGQARIRASLFMQIGGNAVNMLLDLLFVSLFGWGVPGVAAASVLACLFSTITGLAAMRRALPPLPAPLPSLVHAGEMLRMARVNGHLFLRTVCLLAQTNIFMITTASFGTLTISANAVILQIMLIFSYVFEGIANTSSVFAGKAAGQGCAAMLERTRRHTLRWSLALLLGMTLVYALGHASLLRLFTDLPEVLAAAGRYADWGICFPACAALGLTYYGLFTGSSLTRPVFLSTLQALAAFGLAWLAFVPFWGNHGLWGAYLIFYAGRSFFLLRYWPRLRNAPFFRHDSAALR</sequence>
<gene>
    <name evidence="7" type="ORF">DESPIGER_0371</name>
</gene>
<comment type="subcellular location">
    <subcellularLocation>
        <location evidence="1">Membrane</location>
        <topology evidence="1">Multi-pass membrane protein</topology>
    </subcellularLocation>
</comment>
<feature type="transmembrane region" description="Helical" evidence="6">
    <location>
        <begin position="200"/>
        <end position="218"/>
    </location>
</feature>
<keyword evidence="3 6" id="KW-0812">Transmembrane</keyword>
<accession>A0A1K1LC28</accession>
<evidence type="ECO:0000256" key="6">
    <source>
        <dbReference type="SAM" id="Phobius"/>
    </source>
</evidence>
<dbReference type="EMBL" id="LT630450">
    <property type="protein sequence ID" value="SFV72261.1"/>
    <property type="molecule type" value="Genomic_DNA"/>
</dbReference>
<dbReference type="RefSeq" id="WP_162273846.1">
    <property type="nucleotide sequence ID" value="NZ_CALJDE010000062.1"/>
</dbReference>
<keyword evidence="4 6" id="KW-1133">Transmembrane helix</keyword>
<feature type="transmembrane region" description="Helical" evidence="6">
    <location>
        <begin position="418"/>
        <end position="436"/>
    </location>
</feature>
<protein>
    <submittedName>
        <fullName evidence="7">DNA-DAMAGE-INDUCIBLE PROTEIN</fullName>
    </submittedName>
</protein>
<comment type="similarity">
    <text evidence="2">Belongs to the multi antimicrobial extrusion (MATE) (TC 2.A.66.1) family.</text>
</comment>
<dbReference type="GO" id="GO:0015297">
    <property type="term" value="F:antiporter activity"/>
    <property type="evidence" value="ECO:0007669"/>
    <property type="project" value="InterPro"/>
</dbReference>
<dbReference type="Pfam" id="PF01554">
    <property type="entry name" value="MatE"/>
    <property type="match status" value="2"/>
</dbReference>
<proteinExistence type="inferred from homology"/>
<feature type="transmembrane region" description="Helical" evidence="6">
    <location>
        <begin position="360"/>
        <end position="378"/>
    </location>
</feature>
<dbReference type="InterPro" id="IPR044644">
    <property type="entry name" value="DinF-like"/>
</dbReference>
<dbReference type="Proteomes" id="UP000186323">
    <property type="component" value="Chromosome I"/>
</dbReference>
<dbReference type="PANTHER" id="PTHR42893">
    <property type="entry name" value="PROTEIN DETOXIFICATION 44, CHLOROPLASTIC-RELATED"/>
    <property type="match status" value="1"/>
</dbReference>